<reference evidence="2" key="1">
    <citation type="journal article" date="2014" name="Int. J. Syst. Evol. Microbiol.">
        <title>Complete genome sequence of Corynebacterium casei LMG S-19264T (=DSM 44701T), isolated from a smear-ripened cheese.</title>
        <authorList>
            <consortium name="US DOE Joint Genome Institute (JGI-PGF)"/>
            <person name="Walter F."/>
            <person name="Albersmeier A."/>
            <person name="Kalinowski J."/>
            <person name="Ruckert C."/>
        </authorList>
    </citation>
    <scope>NUCLEOTIDE SEQUENCE</scope>
    <source>
        <strain evidence="2">JCM 11219</strain>
    </source>
</reference>
<reference evidence="1" key="4">
    <citation type="journal article" date="2023" name="Microbiol. Resour. Announc.">
        <title>Complete Genome Sequence of Vulcanisaeta souniana Strain IC-059, a Hyperthermophilic Archaeon Isolated from Hot Spring Water in Japan.</title>
        <authorList>
            <person name="Kato S."/>
            <person name="Itoh T."/>
            <person name="Wu L."/>
            <person name="Ma J."/>
            <person name="Ohkuma M."/>
        </authorList>
    </citation>
    <scope>NUCLEOTIDE SEQUENCE</scope>
    <source>
        <strain evidence="1">JCM 11219</strain>
    </source>
</reference>
<dbReference type="GeneID" id="76207836"/>
<sequence length="54" mass="6324">MWLTPGDGYRVRDGYVELTGGFRLRVVGWDRRYDQYESGEASLIMPRIKSRNLS</sequence>
<evidence type="ECO:0000313" key="4">
    <source>
        <dbReference type="Proteomes" id="UP001060771"/>
    </source>
</evidence>
<dbReference type="OrthoDB" id="42545at2157"/>
<dbReference type="EMBL" id="AP026830">
    <property type="protein sequence ID" value="BDR93203.1"/>
    <property type="molecule type" value="Genomic_DNA"/>
</dbReference>
<evidence type="ECO:0000313" key="2">
    <source>
        <dbReference type="EMBL" id="GGI78376.1"/>
    </source>
</evidence>
<gene>
    <name evidence="2" type="ORF">GCM10007112_14040</name>
    <name evidence="1" type="ORF">Vsou_22960</name>
</gene>
<reference evidence="4" key="3">
    <citation type="submission" date="2022-09" db="EMBL/GenBank/DDBJ databases">
        <title>Complete genome sequence of Vulcanisaeta souniana.</title>
        <authorList>
            <person name="Kato S."/>
            <person name="Itoh T."/>
            <person name="Ohkuma M."/>
        </authorList>
    </citation>
    <scope>NUCLEOTIDE SEQUENCE [LARGE SCALE GENOMIC DNA]</scope>
    <source>
        <strain evidence="4">JCM 11219</strain>
    </source>
</reference>
<evidence type="ECO:0000313" key="1">
    <source>
        <dbReference type="EMBL" id="BDR93203.1"/>
    </source>
</evidence>
<evidence type="ECO:0000313" key="3">
    <source>
        <dbReference type="Proteomes" id="UP000657075"/>
    </source>
</evidence>
<dbReference type="Proteomes" id="UP001060771">
    <property type="component" value="Chromosome"/>
</dbReference>
<name>A0A830E9T6_9CREN</name>
<accession>A0A830E9T6</accession>
<proteinExistence type="predicted"/>
<organism evidence="2 3">
    <name type="scientific">Vulcanisaeta souniana JCM 11219</name>
    <dbReference type="NCBI Taxonomy" id="1293586"/>
    <lineage>
        <taxon>Archaea</taxon>
        <taxon>Thermoproteota</taxon>
        <taxon>Thermoprotei</taxon>
        <taxon>Thermoproteales</taxon>
        <taxon>Thermoproteaceae</taxon>
        <taxon>Vulcanisaeta</taxon>
    </lineage>
</organism>
<keyword evidence="4" id="KW-1185">Reference proteome</keyword>
<reference evidence="2" key="2">
    <citation type="submission" date="2020-09" db="EMBL/GenBank/DDBJ databases">
        <authorList>
            <person name="Sun Q."/>
            <person name="Ohkuma M."/>
        </authorList>
    </citation>
    <scope>NUCLEOTIDE SEQUENCE</scope>
    <source>
        <strain evidence="2">JCM 11219</strain>
    </source>
</reference>
<dbReference type="RefSeq" id="WP_188603302.1">
    <property type="nucleotide sequence ID" value="NZ_AP026830.1"/>
</dbReference>
<protein>
    <submittedName>
        <fullName evidence="2">Uncharacterized protein</fullName>
    </submittedName>
</protein>
<dbReference type="AlphaFoldDB" id="A0A830E9T6"/>
<dbReference type="Proteomes" id="UP000657075">
    <property type="component" value="Unassembled WGS sequence"/>
</dbReference>
<dbReference type="EMBL" id="BMNM01000005">
    <property type="protein sequence ID" value="GGI78376.1"/>
    <property type="molecule type" value="Genomic_DNA"/>
</dbReference>